<dbReference type="Gene3D" id="3.80.10.10">
    <property type="entry name" value="Ribonuclease Inhibitor"/>
    <property type="match status" value="2"/>
</dbReference>
<evidence type="ECO:0000256" key="1">
    <source>
        <dbReference type="ARBA" id="ARBA00004479"/>
    </source>
</evidence>
<dbReference type="SUPFAM" id="SSF52058">
    <property type="entry name" value="L domain-like"/>
    <property type="match status" value="1"/>
</dbReference>
<feature type="signal peptide" evidence="3">
    <location>
        <begin position="1"/>
        <end position="35"/>
    </location>
</feature>
<name>A0A438E771_VITVI</name>
<dbReference type="Pfam" id="PF00560">
    <property type="entry name" value="LRR_1"/>
    <property type="match status" value="1"/>
</dbReference>
<evidence type="ECO:0000256" key="3">
    <source>
        <dbReference type="SAM" id="SignalP"/>
    </source>
</evidence>
<keyword evidence="4" id="KW-0675">Receptor</keyword>
<comment type="caution">
    <text evidence="4">The sequence shown here is derived from an EMBL/GenBank/DDBJ whole genome shotgun (WGS) entry which is preliminary data.</text>
</comment>
<evidence type="ECO:0000313" key="5">
    <source>
        <dbReference type="Proteomes" id="UP000288805"/>
    </source>
</evidence>
<proteinExistence type="predicted"/>
<keyword evidence="2" id="KW-0472">Membrane</keyword>
<dbReference type="AlphaFoldDB" id="A0A438E771"/>
<keyword evidence="3" id="KW-0732">Signal</keyword>
<dbReference type="Proteomes" id="UP000288805">
    <property type="component" value="Unassembled WGS sequence"/>
</dbReference>
<keyword evidence="2" id="KW-0812">Transmembrane</keyword>
<dbReference type="GO" id="GO:0016020">
    <property type="term" value="C:membrane"/>
    <property type="evidence" value="ECO:0007669"/>
    <property type="project" value="UniProtKB-SubCell"/>
</dbReference>
<gene>
    <name evidence="4" type="primary">VvCHDh000609_27</name>
    <name evidence="4" type="ORF">CK203_104175</name>
</gene>
<dbReference type="InterPro" id="IPR051824">
    <property type="entry name" value="LRR_Rcpt-Like_S/T_Kinase"/>
</dbReference>
<keyword evidence="4" id="KW-0808">Transferase</keyword>
<feature type="transmembrane region" description="Helical" evidence="2">
    <location>
        <begin position="197"/>
        <end position="217"/>
    </location>
</feature>
<organism evidence="4 5">
    <name type="scientific">Vitis vinifera</name>
    <name type="common">Grape</name>
    <dbReference type="NCBI Taxonomy" id="29760"/>
    <lineage>
        <taxon>Eukaryota</taxon>
        <taxon>Viridiplantae</taxon>
        <taxon>Streptophyta</taxon>
        <taxon>Embryophyta</taxon>
        <taxon>Tracheophyta</taxon>
        <taxon>Spermatophyta</taxon>
        <taxon>Magnoliopsida</taxon>
        <taxon>eudicotyledons</taxon>
        <taxon>Gunneridae</taxon>
        <taxon>Pentapetalae</taxon>
        <taxon>rosids</taxon>
        <taxon>Vitales</taxon>
        <taxon>Vitaceae</taxon>
        <taxon>Viteae</taxon>
        <taxon>Vitis</taxon>
    </lineage>
</organism>
<dbReference type="PANTHER" id="PTHR48006:SF34">
    <property type="entry name" value="OS08G0203700 PROTEIN"/>
    <property type="match status" value="1"/>
</dbReference>
<keyword evidence="4" id="KW-0418">Kinase</keyword>
<evidence type="ECO:0000256" key="2">
    <source>
        <dbReference type="SAM" id="Phobius"/>
    </source>
</evidence>
<reference evidence="4 5" key="1">
    <citation type="journal article" date="2018" name="PLoS Genet.">
        <title>Population sequencing reveals clonal diversity and ancestral inbreeding in the grapevine cultivar Chardonnay.</title>
        <authorList>
            <person name="Roach M.J."/>
            <person name="Johnson D.L."/>
            <person name="Bohlmann J."/>
            <person name="van Vuuren H.J."/>
            <person name="Jones S.J."/>
            <person name="Pretorius I.S."/>
            <person name="Schmidt S.A."/>
            <person name="Borneman A.R."/>
        </authorList>
    </citation>
    <scope>NUCLEOTIDE SEQUENCE [LARGE SCALE GENOMIC DNA]</scope>
    <source>
        <strain evidence="5">cv. Chardonnay</strain>
        <tissue evidence="4">Leaf</tissue>
    </source>
</reference>
<dbReference type="GO" id="GO:0016301">
    <property type="term" value="F:kinase activity"/>
    <property type="evidence" value="ECO:0007669"/>
    <property type="project" value="UniProtKB-KW"/>
</dbReference>
<dbReference type="EMBL" id="QGNW01001373">
    <property type="protein sequence ID" value="RVW43625.1"/>
    <property type="molecule type" value="Genomic_DNA"/>
</dbReference>
<dbReference type="InterPro" id="IPR032675">
    <property type="entry name" value="LRR_dom_sf"/>
</dbReference>
<dbReference type="InterPro" id="IPR001611">
    <property type="entry name" value="Leu-rich_rpt"/>
</dbReference>
<accession>A0A438E771</accession>
<keyword evidence="2" id="KW-1133">Transmembrane helix</keyword>
<protein>
    <submittedName>
        <fullName evidence="4">Putative LRR receptor-like serine/threonine-protein kinase</fullName>
    </submittedName>
</protein>
<feature type="chain" id="PRO_5019209894" evidence="3">
    <location>
        <begin position="36"/>
        <end position="311"/>
    </location>
</feature>
<dbReference type="PANTHER" id="PTHR48006">
    <property type="entry name" value="LEUCINE-RICH REPEAT-CONTAINING PROTEIN DDB_G0281931-RELATED"/>
    <property type="match status" value="1"/>
</dbReference>
<comment type="subcellular location">
    <subcellularLocation>
        <location evidence="1">Membrane</location>
        <topology evidence="1">Single-pass type I membrane protein</topology>
    </subcellularLocation>
</comment>
<evidence type="ECO:0000313" key="4">
    <source>
        <dbReference type="EMBL" id="RVW43625.1"/>
    </source>
</evidence>
<sequence length="311" mass="34680">MNFGMKRASASPSLPRSPSIIFFLWLFLLFQESTAENATLDPSEGISLYLSLLFTVKALNSIFQKWDLEAVPLWNISGEPCSGSAIDDTEFESDANNPAIKCDCSYDDNTTCHITQLRVHALNKTGVILEEFKAFTYIMVFKLDMNYFTGPLPSFIGNLSQLTYLSVSHNALSGTIPKELGNLKELLMFDIYCQNPMLILMIFVVNTFFIYAIQSIGSNNFSGTLPPEIGNLVKLQQIYIDSSGVAGEIPSTFAKLQDMKVMYATDVLITGKIPDFIGDWTSLSLCKLKENNNNNFTFKTLSVDDKASFFI</sequence>